<dbReference type="InterPro" id="IPR020023">
    <property type="entry name" value="PseG"/>
</dbReference>
<sequence length="351" mass="38849">MYYFRADGSAKTGAGHLMRCLTVALELQKLTEHPEQVCFLCADEASAELLRSNHMPVKVLGTDPEDLEGELPVLERLAGDTKQIFLVDSYRVTDAYLQGLRRLGRVFLLDDMQQHAYPVDGVINYNLFASEEKYRELYGDTVPQYLGAPYVPVRQQFCDASGSYAVAEQVTDVLITTGGGDIDNISGEILRQLAEYDLNGCAVRYHLVVGRFNPNREKLEQYASVHENVRLHCDVRDMAALMAQCQLAVTAGGTTIYELAVLGVPFVCFSYAENQEALTEWLGTQQIAGYAGAWHRAAGETLERIGAWCLKAQQDPGLRRQCYETERGLIDGLGAARIAQILITAGKLGIK</sequence>
<protein>
    <submittedName>
        <fullName evidence="3">UDP-2,4-diacetamido-2,4, 6-trideoxy-beta-L-altropyranose hydrolase</fullName>
        <ecNumber evidence="3">3.6.1.57</ecNumber>
    </submittedName>
</protein>
<gene>
    <name evidence="3" type="primary">pseG</name>
    <name evidence="3" type="ORF">FYJ59_12885</name>
</gene>
<feature type="active site" description="Proton acceptor" evidence="1">
    <location>
        <position position="16"/>
    </location>
</feature>
<dbReference type="Gene3D" id="3.40.50.2000">
    <property type="entry name" value="Glycogen Phosphorylase B"/>
    <property type="match status" value="1"/>
</dbReference>
<evidence type="ECO:0000313" key="3">
    <source>
        <dbReference type="EMBL" id="MST59116.1"/>
    </source>
</evidence>
<evidence type="ECO:0000313" key="4">
    <source>
        <dbReference type="Proteomes" id="UP000476055"/>
    </source>
</evidence>
<dbReference type="NCBIfam" id="TIGR03590">
    <property type="entry name" value="PseG"/>
    <property type="match status" value="1"/>
</dbReference>
<dbReference type="EMBL" id="VUMU01000020">
    <property type="protein sequence ID" value="MST59116.1"/>
    <property type="molecule type" value="Genomic_DNA"/>
</dbReference>
<comment type="caution">
    <text evidence="3">The sequence shown here is derived from an EMBL/GenBank/DDBJ whole genome shotgun (WGS) entry which is preliminary data.</text>
</comment>
<dbReference type="GO" id="GO:0016787">
    <property type="term" value="F:hydrolase activity"/>
    <property type="evidence" value="ECO:0007669"/>
    <property type="project" value="UniProtKB-KW"/>
</dbReference>
<dbReference type="Gene3D" id="3.40.50.11190">
    <property type="match status" value="1"/>
</dbReference>
<dbReference type="EC" id="3.6.1.57" evidence="3"/>
<organism evidence="3 4">
    <name type="scientific">Waltera intestinalis</name>
    <dbReference type="NCBI Taxonomy" id="2606635"/>
    <lineage>
        <taxon>Bacteria</taxon>
        <taxon>Bacillati</taxon>
        <taxon>Bacillota</taxon>
        <taxon>Clostridia</taxon>
        <taxon>Lachnospirales</taxon>
        <taxon>Lachnospiraceae</taxon>
        <taxon>Waltera</taxon>
    </lineage>
</organism>
<dbReference type="Proteomes" id="UP000476055">
    <property type="component" value="Unassembled WGS sequence"/>
</dbReference>
<proteinExistence type="predicted"/>
<dbReference type="SUPFAM" id="SSF53756">
    <property type="entry name" value="UDP-Glycosyltransferase/glycogen phosphorylase"/>
    <property type="match status" value="1"/>
</dbReference>
<keyword evidence="4" id="KW-1185">Reference proteome</keyword>
<dbReference type="AlphaFoldDB" id="A0A6L5YL62"/>
<feature type="binding site" evidence="2">
    <location>
        <position position="258"/>
    </location>
    <ligand>
        <name>substrate</name>
    </ligand>
</feature>
<evidence type="ECO:0000256" key="1">
    <source>
        <dbReference type="PIRSR" id="PIRSR620023-1"/>
    </source>
</evidence>
<name>A0A6L5YL62_9FIRM</name>
<accession>A0A6L5YL62</accession>
<dbReference type="RefSeq" id="WP_154498425.1">
    <property type="nucleotide sequence ID" value="NZ_VUMU01000020.1"/>
</dbReference>
<reference evidence="3 4" key="1">
    <citation type="submission" date="2019-08" db="EMBL/GenBank/DDBJ databases">
        <title>In-depth cultivation of the pig gut microbiome towards novel bacterial diversity and tailored functional studies.</title>
        <authorList>
            <person name="Wylensek D."/>
            <person name="Hitch T.C.A."/>
            <person name="Clavel T."/>
        </authorList>
    </citation>
    <scope>NUCLEOTIDE SEQUENCE [LARGE SCALE GENOMIC DNA]</scope>
    <source>
        <strain evidence="3 4">WCA3-601-WT-6H</strain>
    </source>
</reference>
<evidence type="ECO:0000256" key="2">
    <source>
        <dbReference type="PIRSR" id="PIRSR620023-2"/>
    </source>
</evidence>
<keyword evidence="3" id="KW-0378">Hydrolase</keyword>
<feature type="binding site" evidence="2">
    <location>
        <position position="154"/>
    </location>
    <ligand>
        <name>substrate</name>
    </ligand>
</feature>